<accession>A0A813FV80</accession>
<proteinExistence type="predicted"/>
<reference evidence="2" key="1">
    <citation type="submission" date="2021-02" db="EMBL/GenBank/DDBJ databases">
        <authorList>
            <person name="Dougan E. K."/>
            <person name="Rhodes N."/>
            <person name="Thang M."/>
            <person name="Chan C."/>
        </authorList>
    </citation>
    <scope>NUCLEOTIDE SEQUENCE</scope>
</reference>
<sequence length="118" mass="13182">MDSWPSRKRGRITPPADRRRNNNSNNNNNNNTNNNNNNNDHALLIATAGLSAQNAARLRTVDSCLQHVALLPFNHFISTALVKAGVDYHNLRCGGQTAAELGEPFWHIWKTLVLSLLR</sequence>
<evidence type="ECO:0000313" key="2">
    <source>
        <dbReference type="EMBL" id="CAE8616194.1"/>
    </source>
</evidence>
<feature type="compositionally biased region" description="Basic residues" evidence="1">
    <location>
        <begin position="1"/>
        <end position="11"/>
    </location>
</feature>
<dbReference type="EMBL" id="CAJNNV010025812">
    <property type="protein sequence ID" value="CAE8616194.1"/>
    <property type="molecule type" value="Genomic_DNA"/>
</dbReference>
<gene>
    <name evidence="2" type="ORF">PGLA1383_LOCUS33896</name>
</gene>
<keyword evidence="3" id="KW-1185">Reference proteome</keyword>
<dbReference type="AlphaFoldDB" id="A0A813FV80"/>
<dbReference type="Proteomes" id="UP000654075">
    <property type="component" value="Unassembled WGS sequence"/>
</dbReference>
<comment type="caution">
    <text evidence="2">The sequence shown here is derived from an EMBL/GenBank/DDBJ whole genome shotgun (WGS) entry which is preliminary data.</text>
</comment>
<evidence type="ECO:0000256" key="1">
    <source>
        <dbReference type="SAM" id="MobiDB-lite"/>
    </source>
</evidence>
<evidence type="ECO:0000313" key="3">
    <source>
        <dbReference type="Proteomes" id="UP000654075"/>
    </source>
</evidence>
<organism evidence="2 3">
    <name type="scientific">Polarella glacialis</name>
    <name type="common">Dinoflagellate</name>
    <dbReference type="NCBI Taxonomy" id="89957"/>
    <lineage>
        <taxon>Eukaryota</taxon>
        <taxon>Sar</taxon>
        <taxon>Alveolata</taxon>
        <taxon>Dinophyceae</taxon>
        <taxon>Suessiales</taxon>
        <taxon>Suessiaceae</taxon>
        <taxon>Polarella</taxon>
    </lineage>
</organism>
<feature type="compositionally biased region" description="Low complexity" evidence="1">
    <location>
        <begin position="22"/>
        <end position="39"/>
    </location>
</feature>
<protein>
    <submittedName>
        <fullName evidence="2">Uncharacterized protein</fullName>
    </submittedName>
</protein>
<name>A0A813FV80_POLGL</name>
<feature type="region of interest" description="Disordered" evidence="1">
    <location>
        <begin position="1"/>
        <end position="40"/>
    </location>
</feature>